<dbReference type="OrthoDB" id="9804645at2"/>
<dbReference type="InterPro" id="IPR036097">
    <property type="entry name" value="HisK_dim/P_sf"/>
</dbReference>
<dbReference type="SMART" id="SM00388">
    <property type="entry name" value="HisKA"/>
    <property type="match status" value="1"/>
</dbReference>
<keyword evidence="7" id="KW-0808">Transferase</keyword>
<reference evidence="18 19" key="2">
    <citation type="submission" date="2018-12" db="EMBL/GenBank/DDBJ databases">
        <title>Rhizobacter gummiphilus sp. nov., a rubber-degrading bacterium isolated from the soil of a botanical garden in Japan.</title>
        <authorList>
            <person name="Shunsuke S.S."/>
        </authorList>
    </citation>
    <scope>NUCLEOTIDE SEQUENCE [LARGE SCALE GENOMIC DNA]</scope>
    <source>
        <strain evidence="18 19">S-16</strain>
    </source>
</reference>
<feature type="compositionally biased region" description="Pro residues" evidence="15">
    <location>
        <begin position="75"/>
        <end position="89"/>
    </location>
</feature>
<dbReference type="EC" id="2.7.13.3" evidence="3"/>
<evidence type="ECO:0000256" key="14">
    <source>
        <dbReference type="ARBA" id="ARBA00023136"/>
    </source>
</evidence>
<sequence length="396" mass="43112">MKRLWRDTLFKRLFLLMWAALVVSHLVAYEVVTNWVIDRPGRIAPSFGAVLSHAPSLPPTPGLPGGPSMRRGEPPPDLGPGPGMGPPPGRDAASRPDGPPRRQRWTGLTPSALAVDYGLRFLIIGIAAWFGARWVSTPMRRLAEASRGLAVSIGGNQPPPRLDEHAGTVEVRDAARVFNDMGRQLEEQFKGRGLLLAAISHDLRTPLTRMRVRLESIEHDAAQRCISDVREMNELIDSSLELFRGASYSEPLQALDVLSLVQSLGDDLVEQGHAVTVSGHSEAVVNAQPTALRRVLSNLLSNALRYGDKADVTVLRDDGQVKIFIDDAGPGIPPQHMDAVFQAFYRMESSRNRATGGTGLGLYIARDLVQRQGGTLALSNRNQGGLRAAITLPLRH</sequence>
<evidence type="ECO:0000256" key="12">
    <source>
        <dbReference type="ARBA" id="ARBA00022989"/>
    </source>
</evidence>
<dbReference type="SUPFAM" id="SSF47384">
    <property type="entry name" value="Homodimeric domain of signal transducing histidine kinase"/>
    <property type="match status" value="1"/>
</dbReference>
<evidence type="ECO:0000256" key="8">
    <source>
        <dbReference type="ARBA" id="ARBA00022692"/>
    </source>
</evidence>
<dbReference type="InterPro" id="IPR003660">
    <property type="entry name" value="HAMP_dom"/>
</dbReference>
<evidence type="ECO:0000256" key="9">
    <source>
        <dbReference type="ARBA" id="ARBA00022741"/>
    </source>
</evidence>
<dbReference type="GO" id="GO:0005886">
    <property type="term" value="C:plasma membrane"/>
    <property type="evidence" value="ECO:0007669"/>
    <property type="project" value="UniProtKB-SubCell"/>
</dbReference>
<dbReference type="PANTHER" id="PTHR44936">
    <property type="entry name" value="SENSOR PROTEIN CREC"/>
    <property type="match status" value="1"/>
</dbReference>
<accession>A0A3N7HTM9</accession>
<dbReference type="InterPro" id="IPR036890">
    <property type="entry name" value="HATPase_C_sf"/>
</dbReference>
<feature type="domain" description="Histidine kinase" evidence="16">
    <location>
        <begin position="198"/>
        <end position="396"/>
    </location>
</feature>
<keyword evidence="12" id="KW-1133">Transmembrane helix</keyword>
<proteinExistence type="predicted"/>
<evidence type="ECO:0000256" key="4">
    <source>
        <dbReference type="ARBA" id="ARBA00022475"/>
    </source>
</evidence>
<dbReference type="RefSeq" id="WP_124538313.1">
    <property type="nucleotide sequence ID" value="NZ_QUSW01000001.1"/>
</dbReference>
<evidence type="ECO:0000259" key="16">
    <source>
        <dbReference type="PROSITE" id="PS50109"/>
    </source>
</evidence>
<evidence type="ECO:0000256" key="7">
    <source>
        <dbReference type="ARBA" id="ARBA00022679"/>
    </source>
</evidence>
<dbReference type="Gene3D" id="3.30.565.10">
    <property type="entry name" value="Histidine kinase-like ATPase, C-terminal domain"/>
    <property type="match status" value="1"/>
</dbReference>
<comment type="caution">
    <text evidence="18">The sequence shown here is derived from an EMBL/GenBank/DDBJ whole genome shotgun (WGS) entry which is preliminary data.</text>
</comment>
<dbReference type="Proteomes" id="UP000267464">
    <property type="component" value="Unassembled WGS sequence"/>
</dbReference>
<dbReference type="SMART" id="SM00304">
    <property type="entry name" value="HAMP"/>
    <property type="match status" value="1"/>
</dbReference>
<evidence type="ECO:0000313" key="19">
    <source>
        <dbReference type="Proteomes" id="UP000267464"/>
    </source>
</evidence>
<dbReference type="PANTHER" id="PTHR44936:SF5">
    <property type="entry name" value="SENSOR HISTIDINE KINASE ENVZ"/>
    <property type="match status" value="1"/>
</dbReference>
<dbReference type="InterPro" id="IPR050980">
    <property type="entry name" value="2C_sensor_his_kinase"/>
</dbReference>
<dbReference type="CDD" id="cd00082">
    <property type="entry name" value="HisKA"/>
    <property type="match status" value="1"/>
</dbReference>
<evidence type="ECO:0000256" key="15">
    <source>
        <dbReference type="SAM" id="MobiDB-lite"/>
    </source>
</evidence>
<keyword evidence="8" id="KW-0812">Transmembrane</keyword>
<dbReference type="InterPro" id="IPR004358">
    <property type="entry name" value="Sig_transdc_His_kin-like_C"/>
</dbReference>
<keyword evidence="11" id="KW-0067">ATP-binding</keyword>
<keyword evidence="13" id="KW-0902">Two-component regulatory system</keyword>
<dbReference type="GO" id="GO:0000155">
    <property type="term" value="F:phosphorelay sensor kinase activity"/>
    <property type="evidence" value="ECO:0007669"/>
    <property type="project" value="InterPro"/>
</dbReference>
<organism evidence="18 19">
    <name type="scientific">Piscinibacter terrae</name>
    <dbReference type="NCBI Taxonomy" id="2496871"/>
    <lineage>
        <taxon>Bacteria</taxon>
        <taxon>Pseudomonadati</taxon>
        <taxon>Pseudomonadota</taxon>
        <taxon>Betaproteobacteria</taxon>
        <taxon>Burkholderiales</taxon>
        <taxon>Sphaerotilaceae</taxon>
        <taxon>Piscinibacter</taxon>
    </lineage>
</organism>
<feature type="region of interest" description="Disordered" evidence="15">
    <location>
        <begin position="55"/>
        <end position="107"/>
    </location>
</feature>
<reference evidence="18 19" key="1">
    <citation type="submission" date="2018-08" db="EMBL/GenBank/DDBJ databases">
        <authorList>
            <person name="Khan S.A."/>
            <person name="Jeon C.O."/>
            <person name="Chun B.H."/>
            <person name="Jeong S.E."/>
        </authorList>
    </citation>
    <scope>NUCLEOTIDE SEQUENCE [LARGE SCALE GENOMIC DNA]</scope>
    <source>
        <strain evidence="18 19">S-16</strain>
    </source>
</reference>
<evidence type="ECO:0000256" key="3">
    <source>
        <dbReference type="ARBA" id="ARBA00012438"/>
    </source>
</evidence>
<dbReference type="InterPro" id="IPR005467">
    <property type="entry name" value="His_kinase_dom"/>
</dbReference>
<dbReference type="InterPro" id="IPR003594">
    <property type="entry name" value="HATPase_dom"/>
</dbReference>
<keyword evidence="9" id="KW-0547">Nucleotide-binding</keyword>
<dbReference type="SMART" id="SM00387">
    <property type="entry name" value="HATPase_c"/>
    <property type="match status" value="1"/>
</dbReference>
<protein>
    <recommendedName>
        <fullName evidence="3">histidine kinase</fullName>
        <ecNumber evidence="3">2.7.13.3</ecNumber>
    </recommendedName>
</protein>
<gene>
    <name evidence="18" type="ORF">DZC73_00855</name>
</gene>
<evidence type="ECO:0000256" key="5">
    <source>
        <dbReference type="ARBA" id="ARBA00022519"/>
    </source>
</evidence>
<feature type="domain" description="HAMP" evidence="17">
    <location>
        <begin position="133"/>
        <end position="190"/>
    </location>
</feature>
<evidence type="ECO:0000259" key="17">
    <source>
        <dbReference type="PROSITE" id="PS50885"/>
    </source>
</evidence>
<keyword evidence="6" id="KW-0597">Phosphoprotein</keyword>
<dbReference type="Pfam" id="PF00512">
    <property type="entry name" value="HisKA"/>
    <property type="match status" value="1"/>
</dbReference>
<dbReference type="GO" id="GO:0005524">
    <property type="term" value="F:ATP binding"/>
    <property type="evidence" value="ECO:0007669"/>
    <property type="project" value="UniProtKB-KW"/>
</dbReference>
<dbReference type="EMBL" id="QUSW01000001">
    <property type="protein sequence ID" value="RQP25660.1"/>
    <property type="molecule type" value="Genomic_DNA"/>
</dbReference>
<keyword evidence="14" id="KW-0472">Membrane</keyword>
<dbReference type="Gene3D" id="1.10.287.130">
    <property type="match status" value="1"/>
</dbReference>
<keyword evidence="5" id="KW-0997">Cell inner membrane</keyword>
<evidence type="ECO:0000313" key="18">
    <source>
        <dbReference type="EMBL" id="RQP25660.1"/>
    </source>
</evidence>
<dbReference type="Pfam" id="PF02518">
    <property type="entry name" value="HATPase_c"/>
    <property type="match status" value="1"/>
</dbReference>
<name>A0A3N7HTM9_9BURK</name>
<keyword evidence="10" id="KW-0418">Kinase</keyword>
<evidence type="ECO:0000256" key="6">
    <source>
        <dbReference type="ARBA" id="ARBA00022553"/>
    </source>
</evidence>
<evidence type="ECO:0000256" key="13">
    <source>
        <dbReference type="ARBA" id="ARBA00023012"/>
    </source>
</evidence>
<keyword evidence="4" id="KW-1003">Cell membrane</keyword>
<dbReference type="AlphaFoldDB" id="A0A3N7HTM9"/>
<comment type="catalytic activity">
    <reaction evidence="1">
        <text>ATP + protein L-histidine = ADP + protein N-phospho-L-histidine.</text>
        <dbReference type="EC" id="2.7.13.3"/>
    </reaction>
</comment>
<evidence type="ECO:0000256" key="10">
    <source>
        <dbReference type="ARBA" id="ARBA00022777"/>
    </source>
</evidence>
<evidence type="ECO:0000256" key="11">
    <source>
        <dbReference type="ARBA" id="ARBA00022840"/>
    </source>
</evidence>
<dbReference type="PRINTS" id="PR00344">
    <property type="entry name" value="BCTRLSENSOR"/>
</dbReference>
<evidence type="ECO:0000256" key="1">
    <source>
        <dbReference type="ARBA" id="ARBA00000085"/>
    </source>
</evidence>
<dbReference type="PROSITE" id="PS50885">
    <property type="entry name" value="HAMP"/>
    <property type="match status" value="1"/>
</dbReference>
<evidence type="ECO:0000256" key="2">
    <source>
        <dbReference type="ARBA" id="ARBA00004429"/>
    </source>
</evidence>
<keyword evidence="19" id="KW-1185">Reference proteome</keyword>
<dbReference type="SUPFAM" id="SSF55874">
    <property type="entry name" value="ATPase domain of HSP90 chaperone/DNA topoisomerase II/histidine kinase"/>
    <property type="match status" value="1"/>
</dbReference>
<dbReference type="PROSITE" id="PS50109">
    <property type="entry name" value="HIS_KIN"/>
    <property type="match status" value="1"/>
</dbReference>
<dbReference type="InterPro" id="IPR003661">
    <property type="entry name" value="HisK_dim/P_dom"/>
</dbReference>
<comment type="subcellular location">
    <subcellularLocation>
        <location evidence="2">Cell inner membrane</location>
        <topology evidence="2">Multi-pass membrane protein</topology>
    </subcellularLocation>
</comment>
<dbReference type="CDD" id="cd00075">
    <property type="entry name" value="HATPase"/>
    <property type="match status" value="1"/>
</dbReference>